<dbReference type="InterPro" id="IPR009057">
    <property type="entry name" value="Homeodomain-like_sf"/>
</dbReference>
<keyword evidence="3 8" id="KW-0597">Phosphoprotein</keyword>
<dbReference type="EMBL" id="JBHLWN010000123">
    <property type="protein sequence ID" value="MFC0216586.1"/>
    <property type="molecule type" value="Genomic_DNA"/>
</dbReference>
<dbReference type="Pfam" id="PF12833">
    <property type="entry name" value="HTH_18"/>
    <property type="match status" value="1"/>
</dbReference>
<evidence type="ECO:0000256" key="7">
    <source>
        <dbReference type="ARBA" id="ARBA00023163"/>
    </source>
</evidence>
<dbReference type="SUPFAM" id="SSF52172">
    <property type="entry name" value="CheY-like"/>
    <property type="match status" value="1"/>
</dbReference>
<evidence type="ECO:0000256" key="2">
    <source>
        <dbReference type="ARBA" id="ARBA00022490"/>
    </source>
</evidence>
<evidence type="ECO:0000259" key="9">
    <source>
        <dbReference type="PROSITE" id="PS01124"/>
    </source>
</evidence>
<keyword evidence="4" id="KW-0902">Two-component regulatory system</keyword>
<evidence type="ECO:0000313" key="11">
    <source>
        <dbReference type="EMBL" id="MFC0216586.1"/>
    </source>
</evidence>
<dbReference type="InterPro" id="IPR018062">
    <property type="entry name" value="HTH_AraC-typ_CS"/>
</dbReference>
<evidence type="ECO:0000256" key="8">
    <source>
        <dbReference type="PROSITE-ProRule" id="PRU00169"/>
    </source>
</evidence>
<organism evidence="11 12">
    <name type="scientific">Paenibacillus chartarius</name>
    <dbReference type="NCBI Taxonomy" id="747481"/>
    <lineage>
        <taxon>Bacteria</taxon>
        <taxon>Bacillati</taxon>
        <taxon>Bacillota</taxon>
        <taxon>Bacilli</taxon>
        <taxon>Bacillales</taxon>
        <taxon>Paenibacillaceae</taxon>
        <taxon>Paenibacillus</taxon>
    </lineage>
</organism>
<keyword evidence="6" id="KW-0238">DNA-binding</keyword>
<evidence type="ECO:0000256" key="3">
    <source>
        <dbReference type="ARBA" id="ARBA00022553"/>
    </source>
</evidence>
<dbReference type="SUPFAM" id="SSF46689">
    <property type="entry name" value="Homeodomain-like"/>
    <property type="match status" value="2"/>
</dbReference>
<dbReference type="Pfam" id="PF00072">
    <property type="entry name" value="Response_reg"/>
    <property type="match status" value="1"/>
</dbReference>
<keyword evidence="2" id="KW-0963">Cytoplasm</keyword>
<evidence type="ECO:0000256" key="4">
    <source>
        <dbReference type="ARBA" id="ARBA00023012"/>
    </source>
</evidence>
<dbReference type="PRINTS" id="PR00032">
    <property type="entry name" value="HTHARAC"/>
</dbReference>
<feature type="modified residue" description="4-aspartylphosphate" evidence="8">
    <location>
        <position position="55"/>
    </location>
</feature>
<dbReference type="SMART" id="SM00448">
    <property type="entry name" value="REC"/>
    <property type="match status" value="1"/>
</dbReference>
<dbReference type="RefSeq" id="WP_377474921.1">
    <property type="nucleotide sequence ID" value="NZ_JBHLWN010000123.1"/>
</dbReference>
<keyword evidence="5" id="KW-0805">Transcription regulation</keyword>
<reference evidence="11 12" key="1">
    <citation type="submission" date="2024-09" db="EMBL/GenBank/DDBJ databases">
        <authorList>
            <person name="Sun Q."/>
            <person name="Mori K."/>
        </authorList>
    </citation>
    <scope>NUCLEOTIDE SEQUENCE [LARGE SCALE GENOMIC DNA]</scope>
    <source>
        <strain evidence="11 12">CCM 7759</strain>
    </source>
</reference>
<dbReference type="Proteomes" id="UP001589776">
    <property type="component" value="Unassembled WGS sequence"/>
</dbReference>
<dbReference type="InterPro" id="IPR001789">
    <property type="entry name" value="Sig_transdc_resp-reg_receiver"/>
</dbReference>
<sequence>MYRAVLVDDEIYDLEGLRVLIPWEELGVQVVFSGEKPLAALQYMENHDIDILVTDIKMPVLTGLDLSRKALEKNPNVKTVFISGYSDFEYAKQAMHLKADGYILKPVDDNEIIEVMQKVVQELEAQEDQKTLAAARLVESYDFIKNGFVQHLLEGDVEPQKLRAFLAEYPLEVQGGKAIAALVEIDDALWRYGQEEDGGIQGAEAELQSIGSIIEARGLGLWCKYTHSQLGLLYTADPSLAEAELQELIHEIRSRHAFTVTVSFGEPADFPEGIPHSFRQVKERIGYKMFIGKNRLIPPSASKLKMAEDAKDIQTILEATFKAMTNYGLVAICDCVDDLFETVSAFENPVKVHNFSIHIASKLETYLNQLNESFASLLGWKMEHLDLIRRFETIEDIKSWFRRTLFEIAERLFIRRNGKNRRLIEQIEKYVQEHLAEEITLKEVANYFSYSPNHLGYLFREHSGETFNDYVVKMRMEMAMKLLKDPRYKIYEVSERVGYKSLAYFSRLFREHMGMTPGDFRKQG</sequence>
<evidence type="ECO:0000259" key="10">
    <source>
        <dbReference type="PROSITE" id="PS50110"/>
    </source>
</evidence>
<dbReference type="PROSITE" id="PS50110">
    <property type="entry name" value="RESPONSE_REGULATORY"/>
    <property type="match status" value="1"/>
</dbReference>
<comment type="caution">
    <text evidence="11">The sequence shown here is derived from an EMBL/GenBank/DDBJ whole genome shotgun (WGS) entry which is preliminary data.</text>
</comment>
<accession>A0ABV6DVB2</accession>
<dbReference type="PROSITE" id="PS01124">
    <property type="entry name" value="HTH_ARAC_FAMILY_2"/>
    <property type="match status" value="1"/>
</dbReference>
<comment type="subcellular location">
    <subcellularLocation>
        <location evidence="1">Cytoplasm</location>
    </subcellularLocation>
</comment>
<dbReference type="Gene3D" id="3.40.50.2300">
    <property type="match status" value="1"/>
</dbReference>
<keyword evidence="7" id="KW-0804">Transcription</keyword>
<dbReference type="Gene3D" id="1.10.10.60">
    <property type="entry name" value="Homeodomain-like"/>
    <property type="match status" value="2"/>
</dbReference>
<evidence type="ECO:0000313" key="12">
    <source>
        <dbReference type="Proteomes" id="UP001589776"/>
    </source>
</evidence>
<dbReference type="InterPro" id="IPR020449">
    <property type="entry name" value="Tscrpt_reg_AraC-type_HTH"/>
</dbReference>
<feature type="domain" description="Response regulatory" evidence="10">
    <location>
        <begin position="3"/>
        <end position="120"/>
    </location>
</feature>
<protein>
    <submittedName>
        <fullName evidence="11">Helix-turn-helix domain-containing protein</fullName>
    </submittedName>
</protein>
<gene>
    <name evidence="11" type="ORF">ACFFK0_29755</name>
</gene>
<proteinExistence type="predicted"/>
<keyword evidence="12" id="KW-1185">Reference proteome</keyword>
<dbReference type="InterPro" id="IPR051552">
    <property type="entry name" value="HptR"/>
</dbReference>
<evidence type="ECO:0000256" key="5">
    <source>
        <dbReference type="ARBA" id="ARBA00023015"/>
    </source>
</evidence>
<dbReference type="PANTHER" id="PTHR42713">
    <property type="entry name" value="HISTIDINE KINASE-RELATED"/>
    <property type="match status" value="1"/>
</dbReference>
<feature type="domain" description="HTH araC/xylS-type" evidence="9">
    <location>
        <begin position="425"/>
        <end position="523"/>
    </location>
</feature>
<dbReference type="CDD" id="cd17536">
    <property type="entry name" value="REC_YesN-like"/>
    <property type="match status" value="1"/>
</dbReference>
<dbReference type="InterPro" id="IPR018060">
    <property type="entry name" value="HTH_AraC"/>
</dbReference>
<evidence type="ECO:0000256" key="1">
    <source>
        <dbReference type="ARBA" id="ARBA00004496"/>
    </source>
</evidence>
<dbReference type="InterPro" id="IPR011006">
    <property type="entry name" value="CheY-like_superfamily"/>
</dbReference>
<evidence type="ECO:0000256" key="6">
    <source>
        <dbReference type="ARBA" id="ARBA00023125"/>
    </source>
</evidence>
<dbReference type="PROSITE" id="PS00041">
    <property type="entry name" value="HTH_ARAC_FAMILY_1"/>
    <property type="match status" value="1"/>
</dbReference>
<dbReference type="SMART" id="SM00342">
    <property type="entry name" value="HTH_ARAC"/>
    <property type="match status" value="1"/>
</dbReference>
<name>A0ABV6DVB2_9BACL</name>
<dbReference type="PANTHER" id="PTHR42713:SF3">
    <property type="entry name" value="TRANSCRIPTIONAL REGULATORY PROTEIN HPTR"/>
    <property type="match status" value="1"/>
</dbReference>